<evidence type="ECO:0000259" key="2">
    <source>
        <dbReference type="Pfam" id="PF19493"/>
    </source>
</evidence>
<evidence type="ECO:0000256" key="1">
    <source>
        <dbReference type="SAM" id="MobiDB-lite"/>
    </source>
</evidence>
<dbReference type="InterPro" id="IPR045794">
    <property type="entry name" value="Trypco1"/>
</dbReference>
<dbReference type="Pfam" id="PF19493">
    <property type="entry name" value="Trypco1"/>
    <property type="match status" value="1"/>
</dbReference>
<dbReference type="NCBIfam" id="NF041216">
    <property type="entry name" value="CU044_2847_fam"/>
    <property type="match status" value="1"/>
</dbReference>
<sequence>MAGGIEQIRLDDGTVVWARVNASDDAATGDGFEDTGVRDRVIDMAGGLADTVGGVVRSLRAGLDTQESVEVSVGFGIELSAQAGTVVGAIAGGGGNASLTVSLTWTEPARREGAPRPGPEGGAVPPSGPPASGAV</sequence>
<reference evidence="3 4" key="1">
    <citation type="submission" date="2024-06" db="EMBL/GenBank/DDBJ databases">
        <title>The Natural Products Discovery Center: Release of the First 8490 Sequenced Strains for Exploring Actinobacteria Biosynthetic Diversity.</title>
        <authorList>
            <person name="Kalkreuter E."/>
            <person name="Kautsar S.A."/>
            <person name="Yang D."/>
            <person name="Bader C.D."/>
            <person name="Teijaro C.N."/>
            <person name="Fluegel L."/>
            <person name="Davis C.M."/>
            <person name="Simpson J.R."/>
            <person name="Lauterbach L."/>
            <person name="Steele A.D."/>
            <person name="Gui C."/>
            <person name="Meng S."/>
            <person name="Li G."/>
            <person name="Viehrig K."/>
            <person name="Ye F."/>
            <person name="Su P."/>
            <person name="Kiefer A.F."/>
            <person name="Nichols A."/>
            <person name="Cepeda A.J."/>
            <person name="Yan W."/>
            <person name="Fan B."/>
            <person name="Jiang Y."/>
            <person name="Adhikari A."/>
            <person name="Zheng C.-J."/>
            <person name="Schuster L."/>
            <person name="Cowan T.M."/>
            <person name="Smanski M.J."/>
            <person name="Chevrette M.G."/>
            <person name="De Carvalho L.P.S."/>
            <person name="Shen B."/>
        </authorList>
    </citation>
    <scope>NUCLEOTIDE SEQUENCE [LARGE SCALE GENOMIC DNA]</scope>
    <source>
        <strain evidence="3 4">NPDC001615</strain>
    </source>
</reference>
<evidence type="ECO:0000313" key="3">
    <source>
        <dbReference type="EMBL" id="MER6168119.1"/>
    </source>
</evidence>
<dbReference type="EMBL" id="JBEOZY010000035">
    <property type="protein sequence ID" value="MER6168119.1"/>
    <property type="molecule type" value="Genomic_DNA"/>
</dbReference>
<keyword evidence="4" id="KW-1185">Reference proteome</keyword>
<feature type="region of interest" description="Disordered" evidence="1">
    <location>
        <begin position="107"/>
        <end position="135"/>
    </location>
</feature>
<feature type="compositionally biased region" description="Low complexity" evidence="1">
    <location>
        <begin position="122"/>
        <end position="135"/>
    </location>
</feature>
<dbReference type="RefSeq" id="WP_352149507.1">
    <property type="nucleotide sequence ID" value="NZ_JBEOZY010000035.1"/>
</dbReference>
<proteinExistence type="predicted"/>
<dbReference type="Proteomes" id="UP001496720">
    <property type="component" value="Unassembled WGS sequence"/>
</dbReference>
<feature type="domain" description="Trypsin-co-occurring" evidence="2">
    <location>
        <begin position="8"/>
        <end position="106"/>
    </location>
</feature>
<protein>
    <submittedName>
        <fullName evidence="3">CU044_2847 family protein</fullName>
    </submittedName>
</protein>
<evidence type="ECO:0000313" key="4">
    <source>
        <dbReference type="Proteomes" id="UP001496720"/>
    </source>
</evidence>
<name>A0ABV1T3E3_9ACTN</name>
<organism evidence="3 4">
    <name type="scientific">Streptomyces violaceorubidus</name>
    <dbReference type="NCBI Taxonomy" id="284042"/>
    <lineage>
        <taxon>Bacteria</taxon>
        <taxon>Bacillati</taxon>
        <taxon>Actinomycetota</taxon>
        <taxon>Actinomycetes</taxon>
        <taxon>Kitasatosporales</taxon>
        <taxon>Streptomycetaceae</taxon>
        <taxon>Streptomyces</taxon>
    </lineage>
</organism>
<comment type="caution">
    <text evidence="3">The sequence shown here is derived from an EMBL/GenBank/DDBJ whole genome shotgun (WGS) entry which is preliminary data.</text>
</comment>
<accession>A0ABV1T3E3</accession>
<gene>
    <name evidence="3" type="ORF">ABT188_26810</name>
</gene>